<dbReference type="InterPro" id="IPR036412">
    <property type="entry name" value="HAD-like_sf"/>
</dbReference>
<dbReference type="PANTHER" id="PTHR10000">
    <property type="entry name" value="PHOSPHOSERINE PHOSPHATASE"/>
    <property type="match status" value="1"/>
</dbReference>
<gene>
    <name evidence="2" type="ORF">ACFPET_19520</name>
</gene>
<evidence type="ECO:0000313" key="3">
    <source>
        <dbReference type="Proteomes" id="UP001595823"/>
    </source>
</evidence>
<comment type="caution">
    <text evidence="2">The sequence shown here is derived from an EMBL/GenBank/DDBJ whole genome shotgun (WGS) entry which is preliminary data.</text>
</comment>
<name>A0ABV8U315_9ACTN</name>
<keyword evidence="2" id="KW-0378">Hydrolase</keyword>
<dbReference type="EC" id="3.1.3.-" evidence="2"/>
<keyword evidence="3" id="KW-1185">Reference proteome</keyword>
<dbReference type="Gene3D" id="3.40.50.1000">
    <property type="entry name" value="HAD superfamily/HAD-like"/>
    <property type="match status" value="1"/>
</dbReference>
<sequence length="287" mass="31021">MYASTPQAGRERRRTEPPKMIAVDVDGTLVGYQEADVQRPSRETIAALKRVRDAGVPVAIVTGRPMWAAVSVAEDLEVDGGYISGSHGAVEYSIADRAISRREFIDARRAVEAFRGVEPAVEFAFERDLDGWYHTPGFARDFAADWAGAMDLDDLLAEPVARIVARVPSENGYHDGVRCPNALRLVREAGLSPDHYYVEPGYKGWVDVSPPGLTKATGLAGIAERYGVDAAEVAVFGDAHNDLPMFEWAGHAVAMGQADDTVKAAADEVTLPVSADGVAAVLNRWFH</sequence>
<feature type="domain" description="Rhodanese" evidence="1">
    <location>
        <begin position="176"/>
        <end position="214"/>
    </location>
</feature>
<proteinExistence type="predicted"/>
<dbReference type="PANTHER" id="PTHR10000:SF8">
    <property type="entry name" value="HAD SUPERFAMILY HYDROLASE-LIKE, TYPE 3"/>
    <property type="match status" value="1"/>
</dbReference>
<evidence type="ECO:0000313" key="2">
    <source>
        <dbReference type="EMBL" id="MFC4337392.1"/>
    </source>
</evidence>
<dbReference type="InterPro" id="IPR001763">
    <property type="entry name" value="Rhodanese-like_dom"/>
</dbReference>
<dbReference type="RefSeq" id="WP_380624344.1">
    <property type="nucleotide sequence ID" value="NZ_JBHSDK010000030.1"/>
</dbReference>
<dbReference type="Proteomes" id="UP001595823">
    <property type="component" value="Unassembled WGS sequence"/>
</dbReference>
<dbReference type="InterPro" id="IPR023214">
    <property type="entry name" value="HAD_sf"/>
</dbReference>
<reference evidence="3" key="1">
    <citation type="journal article" date="2019" name="Int. J. Syst. Evol. Microbiol.">
        <title>The Global Catalogue of Microorganisms (GCM) 10K type strain sequencing project: providing services to taxonomists for standard genome sequencing and annotation.</title>
        <authorList>
            <consortium name="The Broad Institute Genomics Platform"/>
            <consortium name="The Broad Institute Genome Sequencing Center for Infectious Disease"/>
            <person name="Wu L."/>
            <person name="Ma J."/>
        </authorList>
    </citation>
    <scope>NUCLEOTIDE SEQUENCE [LARGE SCALE GENOMIC DNA]</scope>
    <source>
        <strain evidence="3">IBRC-M 10908</strain>
    </source>
</reference>
<accession>A0ABV8U315</accession>
<protein>
    <submittedName>
        <fullName evidence="2">HAD family hydrolase</fullName>
        <ecNumber evidence="2">3.1.3.-</ecNumber>
    </submittedName>
</protein>
<dbReference type="EMBL" id="JBHSDK010000030">
    <property type="protein sequence ID" value="MFC4337392.1"/>
    <property type="molecule type" value="Genomic_DNA"/>
</dbReference>
<dbReference type="GO" id="GO:0016787">
    <property type="term" value="F:hydrolase activity"/>
    <property type="evidence" value="ECO:0007669"/>
    <property type="project" value="UniProtKB-KW"/>
</dbReference>
<organism evidence="2 3">
    <name type="scientific">Salininema proteolyticum</name>
    <dbReference type="NCBI Taxonomy" id="1607685"/>
    <lineage>
        <taxon>Bacteria</taxon>
        <taxon>Bacillati</taxon>
        <taxon>Actinomycetota</taxon>
        <taxon>Actinomycetes</taxon>
        <taxon>Glycomycetales</taxon>
        <taxon>Glycomycetaceae</taxon>
        <taxon>Salininema</taxon>
    </lineage>
</organism>
<evidence type="ECO:0000259" key="1">
    <source>
        <dbReference type="PROSITE" id="PS50206"/>
    </source>
</evidence>
<dbReference type="SUPFAM" id="SSF56784">
    <property type="entry name" value="HAD-like"/>
    <property type="match status" value="1"/>
</dbReference>
<dbReference type="Gene3D" id="3.30.1240.10">
    <property type="match status" value="1"/>
</dbReference>
<dbReference type="Pfam" id="PF08282">
    <property type="entry name" value="Hydrolase_3"/>
    <property type="match status" value="2"/>
</dbReference>
<dbReference type="PROSITE" id="PS50206">
    <property type="entry name" value="RHODANESE_3"/>
    <property type="match status" value="1"/>
</dbReference>